<reference evidence="9 10" key="1">
    <citation type="submission" date="2015-01" db="EMBL/GenBank/DDBJ databases">
        <title>Genome sequence of Jeotgalibacillus alimentarius.</title>
        <authorList>
            <person name="Goh K.M."/>
            <person name="Chan K.-G."/>
            <person name="Yaakop A.S."/>
            <person name="Ee R."/>
            <person name="Gan H.M."/>
            <person name="Chan C.S."/>
        </authorList>
    </citation>
    <scope>NUCLEOTIDE SEQUENCE [LARGE SCALE GENOMIC DNA]</scope>
    <source>
        <strain evidence="9 10">YKJ-13</strain>
    </source>
</reference>
<dbReference type="PANTHER" id="PTHR21299:SF1">
    <property type="entry name" value="PANTOATE--BETA-ALANINE LIGASE"/>
    <property type="match status" value="1"/>
</dbReference>
<evidence type="ECO:0000256" key="6">
    <source>
        <dbReference type="ARBA" id="ARBA00022840"/>
    </source>
</evidence>
<proteinExistence type="inferred from homology"/>
<dbReference type="GO" id="GO:0005524">
    <property type="term" value="F:ATP binding"/>
    <property type="evidence" value="ECO:0007669"/>
    <property type="project" value="UniProtKB-KW"/>
</dbReference>
<evidence type="ECO:0000256" key="4">
    <source>
        <dbReference type="ARBA" id="ARBA00022655"/>
    </source>
</evidence>
<keyword evidence="3 8" id="KW-0436">Ligase</keyword>
<dbReference type="RefSeq" id="WP_041122682.1">
    <property type="nucleotide sequence ID" value="NZ_JXRQ01000018.1"/>
</dbReference>
<keyword evidence="5 8" id="KW-0547">Nucleotide-binding</keyword>
<evidence type="ECO:0000256" key="3">
    <source>
        <dbReference type="ARBA" id="ARBA00022598"/>
    </source>
</evidence>
<dbReference type="InterPro" id="IPR004821">
    <property type="entry name" value="Cyt_trans-like"/>
</dbReference>
<dbReference type="SUPFAM" id="SSF52374">
    <property type="entry name" value="Nucleotidylyl transferase"/>
    <property type="match status" value="1"/>
</dbReference>
<evidence type="ECO:0000256" key="8">
    <source>
        <dbReference type="HAMAP-Rule" id="MF_00158"/>
    </source>
</evidence>
<comment type="caution">
    <text evidence="9">The sequence shown here is derived from an EMBL/GenBank/DDBJ whole genome shotgun (WGS) entry which is preliminary data.</text>
</comment>
<keyword evidence="8" id="KW-0963">Cytoplasm</keyword>
<sequence>MKVITTVKEMKQIASDLKKQGKIIGFVPTMGFLHEGHLSLVNKSVSESDITVMSIFVNPLQFGPGEDFERYPRDMKRDQLLAEEAGVDLLFTPEVTELYPVEPSVTVKAVSRTEVLCGASRPGHFDGVVTVLSILFHLVQPDKSYFGQKDAQQAAVVDGLVKSLHFPVEIIPVHTVREEDGLAKSSRNVYLSDEERQEAPVIYQSLKSGADIYISHGIEPAIEHVEKQISAINGEIDYVDILSYPELKVPTHEDRRFIIAAAVKFKQARLIDNVIFSIKEEI</sequence>
<gene>
    <name evidence="8" type="primary">panC</name>
    <name evidence="9" type="ORF">KP77_21180</name>
</gene>
<organism evidence="9 10">
    <name type="scientific">Jeotgalibacillus alimentarius</name>
    <dbReference type="NCBI Taxonomy" id="135826"/>
    <lineage>
        <taxon>Bacteria</taxon>
        <taxon>Bacillati</taxon>
        <taxon>Bacillota</taxon>
        <taxon>Bacilli</taxon>
        <taxon>Bacillales</taxon>
        <taxon>Caryophanaceae</taxon>
        <taxon>Jeotgalibacillus</taxon>
    </lineage>
</organism>
<comment type="subcellular location">
    <subcellularLocation>
        <location evidence="8">Cytoplasm</location>
    </subcellularLocation>
</comment>
<dbReference type="AlphaFoldDB" id="A0A0C2VJ40"/>
<feature type="binding site" evidence="8">
    <location>
        <position position="61"/>
    </location>
    <ligand>
        <name>(R)-pantoate</name>
        <dbReference type="ChEBI" id="CHEBI:15980"/>
    </ligand>
</feature>
<keyword evidence="6 8" id="KW-0067">ATP-binding</keyword>
<dbReference type="PATRIC" id="fig|135826.4.peg.2113"/>
<dbReference type="FunFam" id="3.40.50.620:FF:000013">
    <property type="entry name" value="Pantothenate synthetase"/>
    <property type="match status" value="1"/>
</dbReference>
<evidence type="ECO:0000256" key="5">
    <source>
        <dbReference type="ARBA" id="ARBA00022741"/>
    </source>
</evidence>
<evidence type="ECO:0000256" key="2">
    <source>
        <dbReference type="ARBA" id="ARBA00009256"/>
    </source>
</evidence>
<dbReference type="InterPro" id="IPR014729">
    <property type="entry name" value="Rossmann-like_a/b/a_fold"/>
</dbReference>
<dbReference type="NCBIfam" id="TIGR00018">
    <property type="entry name" value="panC"/>
    <property type="match status" value="1"/>
</dbReference>
<evidence type="ECO:0000313" key="10">
    <source>
        <dbReference type="Proteomes" id="UP000031950"/>
    </source>
</evidence>
<feature type="binding site" evidence="8">
    <location>
        <begin position="184"/>
        <end position="187"/>
    </location>
    <ligand>
        <name>ATP</name>
        <dbReference type="ChEBI" id="CHEBI:30616"/>
    </ligand>
</feature>
<dbReference type="Pfam" id="PF02569">
    <property type="entry name" value="Pantoate_ligase"/>
    <property type="match status" value="1"/>
</dbReference>
<feature type="binding site" evidence="8">
    <location>
        <position position="61"/>
    </location>
    <ligand>
        <name>beta-alanine</name>
        <dbReference type="ChEBI" id="CHEBI:57966"/>
    </ligand>
</feature>
<dbReference type="GO" id="GO:0005829">
    <property type="term" value="C:cytosol"/>
    <property type="evidence" value="ECO:0007669"/>
    <property type="project" value="TreeGrafter"/>
</dbReference>
<dbReference type="HAMAP" id="MF_00158">
    <property type="entry name" value="PanC"/>
    <property type="match status" value="1"/>
</dbReference>
<accession>A0A0C2VJ40</accession>
<feature type="binding site" evidence="8">
    <location>
        <begin position="30"/>
        <end position="37"/>
    </location>
    <ligand>
        <name>ATP</name>
        <dbReference type="ChEBI" id="CHEBI:30616"/>
    </ligand>
</feature>
<dbReference type="EC" id="6.3.2.1" evidence="8"/>
<dbReference type="EMBL" id="JXRQ01000018">
    <property type="protein sequence ID" value="KIL48907.1"/>
    <property type="molecule type" value="Genomic_DNA"/>
</dbReference>
<dbReference type="Proteomes" id="UP000031950">
    <property type="component" value="Unassembled WGS sequence"/>
</dbReference>
<dbReference type="GO" id="GO:0015940">
    <property type="term" value="P:pantothenate biosynthetic process"/>
    <property type="evidence" value="ECO:0007669"/>
    <property type="project" value="UniProtKB-UniRule"/>
</dbReference>
<feature type="active site" description="Proton donor" evidence="8">
    <location>
        <position position="37"/>
    </location>
</feature>
<keyword evidence="4 8" id="KW-0566">Pantothenate biosynthesis</keyword>
<name>A0A0C2VJ40_9BACL</name>
<dbReference type="CDD" id="cd00560">
    <property type="entry name" value="PanC"/>
    <property type="match status" value="1"/>
</dbReference>
<dbReference type="GO" id="GO:0004592">
    <property type="term" value="F:pantoate-beta-alanine ligase activity"/>
    <property type="evidence" value="ECO:0007669"/>
    <property type="project" value="UniProtKB-UniRule"/>
</dbReference>
<evidence type="ECO:0000256" key="1">
    <source>
        <dbReference type="ARBA" id="ARBA00004990"/>
    </source>
</evidence>
<protein>
    <recommendedName>
        <fullName evidence="8">Pantothenate synthetase</fullName>
        <shortName evidence="8">PS</shortName>
        <ecNumber evidence="8">6.3.2.1</ecNumber>
    </recommendedName>
    <alternativeName>
        <fullName evidence="8">Pantoate--beta-alanine ligase</fullName>
    </alternativeName>
    <alternativeName>
        <fullName evidence="8">Pantoate-activating enzyme</fullName>
    </alternativeName>
</protein>
<evidence type="ECO:0000256" key="7">
    <source>
        <dbReference type="ARBA" id="ARBA00048258"/>
    </source>
</evidence>
<feature type="binding site" evidence="8">
    <location>
        <position position="153"/>
    </location>
    <ligand>
        <name>(R)-pantoate</name>
        <dbReference type="ChEBI" id="CHEBI:15980"/>
    </ligand>
</feature>
<feature type="binding site" evidence="8">
    <location>
        <begin position="147"/>
        <end position="150"/>
    </location>
    <ligand>
        <name>ATP</name>
        <dbReference type="ChEBI" id="CHEBI:30616"/>
    </ligand>
</feature>
<dbReference type="Gene3D" id="3.30.1300.10">
    <property type="entry name" value="Pantoate-beta-alanine ligase, C-terminal domain"/>
    <property type="match status" value="1"/>
</dbReference>
<keyword evidence="10" id="KW-1185">Reference proteome</keyword>
<feature type="binding site" evidence="8">
    <location>
        <position position="176"/>
    </location>
    <ligand>
        <name>ATP</name>
        <dbReference type="ChEBI" id="CHEBI:30616"/>
    </ligand>
</feature>
<comment type="catalytic activity">
    <reaction evidence="7 8">
        <text>(R)-pantoate + beta-alanine + ATP = (R)-pantothenate + AMP + diphosphate + H(+)</text>
        <dbReference type="Rhea" id="RHEA:10912"/>
        <dbReference type="ChEBI" id="CHEBI:15378"/>
        <dbReference type="ChEBI" id="CHEBI:15980"/>
        <dbReference type="ChEBI" id="CHEBI:29032"/>
        <dbReference type="ChEBI" id="CHEBI:30616"/>
        <dbReference type="ChEBI" id="CHEBI:33019"/>
        <dbReference type="ChEBI" id="CHEBI:57966"/>
        <dbReference type="ChEBI" id="CHEBI:456215"/>
        <dbReference type="EC" id="6.3.2.1"/>
    </reaction>
</comment>
<comment type="similarity">
    <text evidence="2 8">Belongs to the pantothenate synthetase family.</text>
</comment>
<evidence type="ECO:0000313" key="9">
    <source>
        <dbReference type="EMBL" id="KIL48907.1"/>
    </source>
</evidence>
<dbReference type="InterPro" id="IPR042176">
    <property type="entry name" value="Pantoate_ligase_C"/>
</dbReference>
<dbReference type="OrthoDB" id="9773087at2"/>
<comment type="miscellaneous">
    <text evidence="8">The reaction proceeds by a bi uni uni bi ping pong mechanism.</text>
</comment>
<dbReference type="NCBIfam" id="TIGR00125">
    <property type="entry name" value="cyt_tran_rel"/>
    <property type="match status" value="1"/>
</dbReference>
<dbReference type="InterPro" id="IPR003721">
    <property type="entry name" value="Pantoate_ligase"/>
</dbReference>
<dbReference type="UniPathway" id="UPA00028">
    <property type="reaction ID" value="UER00005"/>
</dbReference>
<comment type="function">
    <text evidence="8">Catalyzes the condensation of pantoate with beta-alanine in an ATP-dependent reaction via a pantoyl-adenylate intermediate.</text>
</comment>
<dbReference type="Gene3D" id="3.40.50.620">
    <property type="entry name" value="HUPs"/>
    <property type="match status" value="1"/>
</dbReference>
<dbReference type="PANTHER" id="PTHR21299">
    <property type="entry name" value="CYTIDYLATE KINASE/PANTOATE-BETA-ALANINE LIGASE"/>
    <property type="match status" value="1"/>
</dbReference>
<comment type="pathway">
    <text evidence="1 8">Cofactor biosynthesis; (R)-pantothenate biosynthesis; (R)-pantothenate from (R)-pantoate and beta-alanine: step 1/1.</text>
</comment>
<comment type="subunit">
    <text evidence="8">Homodimer.</text>
</comment>
<dbReference type="STRING" id="135826.KP77_21180"/>